<dbReference type="Pfam" id="PF00703">
    <property type="entry name" value="Glyco_hydro_2"/>
    <property type="match status" value="1"/>
</dbReference>
<evidence type="ECO:0000313" key="7">
    <source>
        <dbReference type="EMBL" id="MFC4871847.1"/>
    </source>
</evidence>
<keyword evidence="2 7" id="KW-0378">Hydrolase</keyword>
<dbReference type="InterPro" id="IPR008979">
    <property type="entry name" value="Galactose-bd-like_sf"/>
</dbReference>
<dbReference type="Pfam" id="PF02836">
    <property type="entry name" value="Glyco_hydro_2_C"/>
    <property type="match status" value="1"/>
</dbReference>
<feature type="domain" description="Glycoside hydrolase family 2 catalytic" evidence="5">
    <location>
        <begin position="386"/>
        <end position="622"/>
    </location>
</feature>
<name>A0ABV9T050_9BACT</name>
<evidence type="ECO:0000256" key="3">
    <source>
        <dbReference type="ARBA" id="ARBA00023295"/>
    </source>
</evidence>
<evidence type="ECO:0000256" key="1">
    <source>
        <dbReference type="ARBA" id="ARBA00007401"/>
    </source>
</evidence>
<dbReference type="GO" id="GO:0016787">
    <property type="term" value="F:hydrolase activity"/>
    <property type="evidence" value="ECO:0007669"/>
    <property type="project" value="UniProtKB-KW"/>
</dbReference>
<dbReference type="RefSeq" id="WP_377063703.1">
    <property type="nucleotide sequence ID" value="NZ_JBHSJJ010000004.1"/>
</dbReference>
<keyword evidence="8" id="KW-1185">Reference proteome</keyword>
<evidence type="ECO:0000256" key="2">
    <source>
        <dbReference type="ARBA" id="ARBA00022801"/>
    </source>
</evidence>
<protein>
    <submittedName>
        <fullName evidence="7">Glycoside hydrolase family 2 protein</fullName>
    </submittedName>
</protein>
<dbReference type="InterPro" id="IPR017853">
    <property type="entry name" value="GH"/>
</dbReference>
<accession>A0ABV9T050</accession>
<dbReference type="Proteomes" id="UP001595818">
    <property type="component" value="Unassembled WGS sequence"/>
</dbReference>
<evidence type="ECO:0000259" key="6">
    <source>
        <dbReference type="Pfam" id="PF02837"/>
    </source>
</evidence>
<dbReference type="InterPro" id="IPR036156">
    <property type="entry name" value="Beta-gal/glucu_dom_sf"/>
</dbReference>
<dbReference type="Pfam" id="PF02837">
    <property type="entry name" value="Glyco_hydro_2_N"/>
    <property type="match status" value="1"/>
</dbReference>
<feature type="domain" description="Glycoside hydrolase family 2 immunoglobulin-like beta-sandwich" evidence="4">
    <location>
        <begin position="249"/>
        <end position="342"/>
    </location>
</feature>
<evidence type="ECO:0000313" key="8">
    <source>
        <dbReference type="Proteomes" id="UP001595818"/>
    </source>
</evidence>
<evidence type="ECO:0000259" key="5">
    <source>
        <dbReference type="Pfam" id="PF02836"/>
    </source>
</evidence>
<dbReference type="SUPFAM" id="SSF49303">
    <property type="entry name" value="beta-Galactosidase/glucuronidase domain"/>
    <property type="match status" value="1"/>
</dbReference>
<reference evidence="8" key="1">
    <citation type="journal article" date="2019" name="Int. J. Syst. Evol. Microbiol.">
        <title>The Global Catalogue of Microorganisms (GCM) 10K type strain sequencing project: providing services to taxonomists for standard genome sequencing and annotation.</title>
        <authorList>
            <consortium name="The Broad Institute Genomics Platform"/>
            <consortium name="The Broad Institute Genome Sequencing Center for Infectious Disease"/>
            <person name="Wu L."/>
            <person name="Ma J."/>
        </authorList>
    </citation>
    <scope>NUCLEOTIDE SEQUENCE [LARGE SCALE GENOMIC DNA]</scope>
    <source>
        <strain evidence="8">CGMCC 4.7466</strain>
    </source>
</reference>
<organism evidence="7 8">
    <name type="scientific">Negadavirga shengliensis</name>
    <dbReference type="NCBI Taxonomy" id="1389218"/>
    <lineage>
        <taxon>Bacteria</taxon>
        <taxon>Pseudomonadati</taxon>
        <taxon>Bacteroidota</taxon>
        <taxon>Cytophagia</taxon>
        <taxon>Cytophagales</taxon>
        <taxon>Cyclobacteriaceae</taxon>
        <taxon>Negadavirga</taxon>
    </lineage>
</organism>
<feature type="domain" description="Glycosyl hydrolases family 2 sugar binding" evidence="6">
    <location>
        <begin position="138"/>
        <end position="211"/>
    </location>
</feature>
<dbReference type="SUPFAM" id="SSF51445">
    <property type="entry name" value="(Trans)glycosidases"/>
    <property type="match status" value="1"/>
</dbReference>
<comment type="caution">
    <text evidence="7">The sequence shown here is derived from an EMBL/GenBank/DDBJ whole genome shotgun (WGS) entry which is preliminary data.</text>
</comment>
<dbReference type="InterPro" id="IPR006102">
    <property type="entry name" value="Ig-like_GH2"/>
</dbReference>
<keyword evidence="3" id="KW-0326">Glycosidase</keyword>
<sequence length="646" mass="74366">MKFYTPDRQAKTLFYNRNSKTPTSTIQGLQPIPVLGVLFFISVQFFGFNSQAQDSQWKPEGDRIMTQWAENIDPSQPLPEYPRPQMEREGWQNLNGLWEYAIRPKGESQPAHFEGNILVPFAVESALSGVGKEVGADNELWYYREFEVDRNMRRGEVLLHFGAVDWEAEVFVNGKSAGVHRGGYDPFHFEIGTLLRSGRKQELAVRVWDPSDEGPQPRGKQVREPRGIWYTPVTGIWQTVWLEAVPQQYIGGIKTTPDLDANSITVETDIQRAKTDQKVQVRLLDGNRVISEKTVSPGETAVLQVDNPRVWSLDDPFLYDMEIDLVEGRRTVDQVKTYTAWRKISMETDAGGIQRMLLNDEFVFQYGPLDQGWWPDGLYTAPTDEALLFDIVKTKEMGFNMIRKHVKVEPARWYYHCDRMGMLVWQDMPSGDMGNRWESRPGIIGKGTEKDRTPESEAIFREEWKAIIDANYNFPSIVVWVPFNEAWGQFKTQEIVEWTMNYDPTRLVNSASGGNFTTSGQIMDLHNYPDPVMPDPDIYGKDQIIVLGEYGGLGLPIEGHTWQEKDNWGYQSFKDKEELKNRYDQLIKDLKPLVNKGLSAAVYTQTTDVEVEVNGLMTYDRKVIKFDPSFLKKLHEELYRIKIPLK</sequence>
<dbReference type="PANTHER" id="PTHR42732:SF2">
    <property type="entry name" value="BETA-MANNOSIDASE"/>
    <property type="match status" value="1"/>
</dbReference>
<dbReference type="PANTHER" id="PTHR42732">
    <property type="entry name" value="BETA-GALACTOSIDASE"/>
    <property type="match status" value="1"/>
</dbReference>
<evidence type="ECO:0000259" key="4">
    <source>
        <dbReference type="Pfam" id="PF00703"/>
    </source>
</evidence>
<dbReference type="SUPFAM" id="SSF49785">
    <property type="entry name" value="Galactose-binding domain-like"/>
    <property type="match status" value="1"/>
</dbReference>
<dbReference type="InterPro" id="IPR013783">
    <property type="entry name" value="Ig-like_fold"/>
</dbReference>
<dbReference type="Gene3D" id="3.20.20.80">
    <property type="entry name" value="Glycosidases"/>
    <property type="match status" value="1"/>
</dbReference>
<proteinExistence type="inferred from homology"/>
<dbReference type="InterPro" id="IPR006104">
    <property type="entry name" value="Glyco_hydro_2_N"/>
</dbReference>
<gene>
    <name evidence="7" type="ORF">ACFPFU_09130</name>
</gene>
<dbReference type="InterPro" id="IPR006103">
    <property type="entry name" value="Glyco_hydro_2_cat"/>
</dbReference>
<dbReference type="InterPro" id="IPR051913">
    <property type="entry name" value="GH2_Domain-Containing"/>
</dbReference>
<comment type="similarity">
    <text evidence="1">Belongs to the glycosyl hydrolase 2 family.</text>
</comment>
<dbReference type="Gene3D" id="2.60.40.10">
    <property type="entry name" value="Immunoglobulins"/>
    <property type="match status" value="1"/>
</dbReference>
<dbReference type="Gene3D" id="2.60.120.260">
    <property type="entry name" value="Galactose-binding domain-like"/>
    <property type="match status" value="1"/>
</dbReference>
<dbReference type="EMBL" id="JBHSJJ010000004">
    <property type="protein sequence ID" value="MFC4871847.1"/>
    <property type="molecule type" value="Genomic_DNA"/>
</dbReference>